<dbReference type="PANTHER" id="PTHR12338:SF8">
    <property type="entry name" value="HEME_HEMOPEXIN-BINDING PROTEIN"/>
    <property type="match status" value="1"/>
</dbReference>
<feature type="compositionally biased region" description="Gly residues" evidence="4">
    <location>
        <begin position="1367"/>
        <end position="1376"/>
    </location>
</feature>
<evidence type="ECO:0000256" key="5">
    <source>
        <dbReference type="SAM" id="SignalP"/>
    </source>
</evidence>
<sequence length="1427" mass="143375">MSRAFKTYLLGCSCLSALAVATGATPATAQQAVLPQGGQFTAGAGQVSQSGNAMLVTQTTDRAVMSWQDFSISAQGQVHFSNGSGATLNRVTGQHVSQIDGALSATGSLYLLNPNGVIVGSGGTIATGGDFVASTLDADIDAFMSDGTLDLEGASQASVVNLGRIAASSGDILLAAHHVRNEGQVSAGGEAALVAGHSVTLRDTGGDARIKVRTGLSGNVTNAGLVEGARATLEAAGGNIYALAGNTDGVARGHVVARDGGRIRLAAADAVEITGTLTADNASAQRAGRGGRIDVTGDTVSLGSTARLSANGHADGGDIHVGGGWQGSDPALRNASVTAIAAGAELTADGETGDGGTVVAWSDGVTVFEGGISARGARHGDGRTGAGGKVEVSGKQHLAFRGDVDTGGGTLLLDPTDIEIVDSITGAQISAVDAGGDKLMVQALAQDSSQVLASDLEALLQGNNVVITTQNANGNGDGDIMVSAAIEKTGGVGGTALTMSAERNITVNARIGSDDAARSLSVGLSAANDVTVNAAVETRGGMFSAAAGNNVVVGATGNISTEGGAIQISADTDGNANGWSDGSGLFRVVNGGLVSSGGGDIRVESLGTDILGPSLTSVVVDGGAGNVYFDRRGAYTTSHRIHMSKRGSIGIQNGNYYAWYDDFSKVRAGTLHINDARRVQYLMAYDPYNNMDWAANVSGTARIAGSDGIQIYGGLNNLSADVFLDHDGSRSTGINALSLGSSPILIRQNLMIRSPGLRMNGAGMYIEAANGNITVKSDDFFNQAPHMFRAPNGYIAFEGFSPGAYTAPRDYDWYGTPYYGWWSSASAPLVYVGGADTTILNIGNAPQSYGGGSQAAFNTLAAQRFSGMTGQVIFRAQDAININGGMDIANASATFNPDVDGNGSGTINVNTAEGVFAGGNLALQGATQSAGTIHFGAGGSLDVLGALQSSGIITLEADRDSNGSGTVTTSSATSIQTNGADVVIAGDRYTNQAASNVIDLGGGRFLIYTATPLNDTLNGITGQRRYNKTYAGTPPGGVAEAGNLFFHTLAPTLTVKAEDSTRAYGQANGAFTFAAVDPADIVAGDSLADILAGAVITTTADASSGAGNYVLTGDISGLTSKMGYGLTVQNGTLAVTPAQLTVTANAASKAYGGADPALTYTHAGFVNGDTAALFTGGLVRQAGETVAGGPYQIGQGTLAAGGNYTIAYTPAAFTIDPVALIVTADDAARMEGEPNPTFTASYQGFVNGEGPAALTGGIVFNTVAGPASPAGRYVVTPGGVSSTNYVITFVDGELVVRPAPAQGPGGGGPGSAGPQTPEEIAGQLREQNDGEAMQVIDELSLPPSLQQQGPGANDQGTGAQEPPAGSSGAGQQGGGMTPLTTQTVGSTTETVVVEYTVFGRKVSIRLPATFVRMMREAFASGTGVGGA</sequence>
<dbReference type="Pfam" id="PF05860">
    <property type="entry name" value="TPS"/>
    <property type="match status" value="1"/>
</dbReference>
<keyword evidence="2" id="KW-0964">Secreted</keyword>
<dbReference type="PANTHER" id="PTHR12338">
    <property type="entry name" value="AUTOTRANSPORTER"/>
    <property type="match status" value="1"/>
</dbReference>
<dbReference type="NCBIfam" id="TIGR01901">
    <property type="entry name" value="adhes_NPXG"/>
    <property type="match status" value="1"/>
</dbReference>
<gene>
    <name evidence="7" type="ORF">GTQ45_07705</name>
</gene>
<dbReference type="SMART" id="SM00912">
    <property type="entry name" value="Haemagg_act"/>
    <property type="match status" value="1"/>
</dbReference>
<dbReference type="GO" id="GO:0005576">
    <property type="term" value="C:extracellular region"/>
    <property type="evidence" value="ECO:0007669"/>
    <property type="project" value="UniProtKB-SubCell"/>
</dbReference>
<proteinExistence type="predicted"/>
<name>A0A845QBN4_9HYPH</name>
<reference evidence="7 8" key="1">
    <citation type="journal article" date="2016" name="Int. J. Syst. Evol. Microbiol.">
        <title>Pyruvatibacter mobilis gen. nov., sp. nov., a marine bacterium from the culture broth of Picochlorum sp. 122.</title>
        <authorList>
            <person name="Wang G."/>
            <person name="Tang M."/>
            <person name="Wu H."/>
            <person name="Dai S."/>
            <person name="Li T."/>
            <person name="Chen C."/>
            <person name="He H."/>
            <person name="Fan J."/>
            <person name="Xiang W."/>
            <person name="Li X."/>
        </authorList>
    </citation>
    <scope>NUCLEOTIDE SEQUENCE [LARGE SCALE GENOMIC DNA]</scope>
    <source>
        <strain evidence="7 8">GYP-11</strain>
    </source>
</reference>
<feature type="compositionally biased region" description="Polar residues" evidence="4">
    <location>
        <begin position="1343"/>
        <end position="1358"/>
    </location>
</feature>
<dbReference type="RefSeq" id="WP_160587544.1">
    <property type="nucleotide sequence ID" value="NZ_BMHN01000001.1"/>
</dbReference>
<comment type="subcellular location">
    <subcellularLocation>
        <location evidence="1">Secreted</location>
    </subcellularLocation>
</comment>
<dbReference type="SUPFAM" id="SSF51126">
    <property type="entry name" value="Pectin lyase-like"/>
    <property type="match status" value="1"/>
</dbReference>
<dbReference type="InterPro" id="IPR050909">
    <property type="entry name" value="Bact_Autotransporter_VF"/>
</dbReference>
<evidence type="ECO:0000313" key="8">
    <source>
        <dbReference type="Proteomes" id="UP000470384"/>
    </source>
</evidence>
<keyword evidence="8" id="KW-1185">Reference proteome</keyword>
<evidence type="ECO:0000256" key="3">
    <source>
        <dbReference type="ARBA" id="ARBA00022729"/>
    </source>
</evidence>
<dbReference type="InterPro" id="IPR008638">
    <property type="entry name" value="FhaB/CdiA-like_TPS"/>
</dbReference>
<evidence type="ECO:0000259" key="6">
    <source>
        <dbReference type="SMART" id="SM00912"/>
    </source>
</evidence>
<feature type="signal peptide" evidence="5">
    <location>
        <begin position="1"/>
        <end position="29"/>
    </location>
</feature>
<feature type="domain" description="Filamentous haemagglutinin FhaB/tRNA nuclease CdiA-like TPS" evidence="6">
    <location>
        <begin position="31"/>
        <end position="142"/>
    </location>
</feature>
<dbReference type="OrthoDB" id="1776524at2"/>
<dbReference type="Proteomes" id="UP000470384">
    <property type="component" value="Unassembled WGS sequence"/>
</dbReference>
<evidence type="ECO:0000256" key="1">
    <source>
        <dbReference type="ARBA" id="ARBA00004613"/>
    </source>
</evidence>
<dbReference type="Gene3D" id="3.30.160.710">
    <property type="match status" value="2"/>
</dbReference>
<dbReference type="InterPro" id="IPR041286">
    <property type="entry name" value="MBG_2"/>
</dbReference>
<dbReference type="Pfam" id="PF18676">
    <property type="entry name" value="MBG_2"/>
    <property type="match status" value="3"/>
</dbReference>
<feature type="region of interest" description="Disordered" evidence="4">
    <location>
        <begin position="1297"/>
        <end position="1317"/>
    </location>
</feature>
<accession>A0A845QBN4</accession>
<evidence type="ECO:0000256" key="4">
    <source>
        <dbReference type="SAM" id="MobiDB-lite"/>
    </source>
</evidence>
<feature type="chain" id="PRO_5032886672" evidence="5">
    <location>
        <begin position="30"/>
        <end position="1427"/>
    </location>
</feature>
<protein>
    <submittedName>
        <fullName evidence="7">Filamentous hemagglutinin N-terminal domain-containing protein</fullName>
    </submittedName>
</protein>
<dbReference type="Gene3D" id="2.160.20.10">
    <property type="entry name" value="Single-stranded right-handed beta-helix, Pectin lyase-like"/>
    <property type="match status" value="1"/>
</dbReference>
<evidence type="ECO:0000256" key="2">
    <source>
        <dbReference type="ARBA" id="ARBA00022525"/>
    </source>
</evidence>
<evidence type="ECO:0000313" key="7">
    <source>
        <dbReference type="EMBL" id="NBG95616.1"/>
    </source>
</evidence>
<dbReference type="InterPro" id="IPR012334">
    <property type="entry name" value="Pectin_lyas_fold"/>
</dbReference>
<organism evidence="7 8">
    <name type="scientific">Pyruvatibacter mobilis</name>
    <dbReference type="NCBI Taxonomy" id="1712261"/>
    <lineage>
        <taxon>Bacteria</taxon>
        <taxon>Pseudomonadati</taxon>
        <taxon>Pseudomonadota</taxon>
        <taxon>Alphaproteobacteria</taxon>
        <taxon>Hyphomicrobiales</taxon>
        <taxon>Parvibaculaceae</taxon>
        <taxon>Pyruvatibacter</taxon>
    </lineage>
</organism>
<dbReference type="InterPro" id="IPR011050">
    <property type="entry name" value="Pectin_lyase_fold/virulence"/>
</dbReference>
<comment type="caution">
    <text evidence="7">The sequence shown here is derived from an EMBL/GenBank/DDBJ whole genome shotgun (WGS) entry which is preliminary data.</text>
</comment>
<feature type="region of interest" description="Disordered" evidence="4">
    <location>
        <begin position="1342"/>
        <end position="1386"/>
    </location>
</feature>
<keyword evidence="3 5" id="KW-0732">Signal</keyword>
<dbReference type="EMBL" id="WXYQ01000005">
    <property type="protein sequence ID" value="NBG95616.1"/>
    <property type="molecule type" value="Genomic_DNA"/>
</dbReference>
<dbReference type="GeneID" id="300654917"/>